<dbReference type="GO" id="GO:0033214">
    <property type="term" value="P:siderophore-iron import into cell"/>
    <property type="evidence" value="ECO:0007669"/>
    <property type="project" value="TreeGrafter"/>
</dbReference>
<evidence type="ECO:0000256" key="2">
    <source>
        <dbReference type="ARBA" id="ARBA00022448"/>
    </source>
</evidence>
<keyword evidence="2 9" id="KW-0813">Transport</keyword>
<keyword evidence="3 9" id="KW-1134">Transmembrane beta strand</keyword>
<feature type="signal peptide" evidence="12">
    <location>
        <begin position="1"/>
        <end position="20"/>
    </location>
</feature>
<dbReference type="Pfam" id="PF00593">
    <property type="entry name" value="TonB_dep_Rec_b-barrel"/>
    <property type="match status" value="1"/>
</dbReference>
<dbReference type="Pfam" id="PF07715">
    <property type="entry name" value="Plug"/>
    <property type="match status" value="1"/>
</dbReference>
<dbReference type="Gene3D" id="2.40.170.20">
    <property type="entry name" value="TonB-dependent receptor, beta-barrel domain"/>
    <property type="match status" value="1"/>
</dbReference>
<dbReference type="RefSeq" id="WP_121637134.1">
    <property type="nucleotide sequence ID" value="NZ_CP033065.1"/>
</dbReference>
<evidence type="ECO:0000256" key="7">
    <source>
        <dbReference type="ARBA" id="ARBA00023136"/>
    </source>
</evidence>
<accession>A0AAD0TX67</accession>
<evidence type="ECO:0000256" key="8">
    <source>
        <dbReference type="ARBA" id="ARBA00023237"/>
    </source>
</evidence>
<keyword evidence="15" id="KW-0675">Receptor</keyword>
<sequence length="744" mass="82855">MKYNKLTIALLMAVSCQAVAEQKNALEHIQIISHNDKLRTEAGSATLIGEAQLEQFEFDDIHRILSQVPGVNIREEDGFGLRPNIGFRGVTPERSKKITILEDGVLIGPAPYSAPAAYYFPLTTRMTAVEVFKGPAAIHYGPQTVAGTLNLVSRQVPDDASGMLDISAGSDGYKKAHAYYGNREGQFGFLVEGVHLESDGFKELDGGQDTGFEKDDLLVKLDYTLNSDQFKQRFELKLAYSDELSNETYLGLTEEDYQQTPYRRYAASGPANMDTKHTQVMFTHQLSSDNFALTTRAYRNDFERAWLKLNAVTNSSGSLSDILADPTRFEREYSVISGQADSVQSGESNVFLTMGTNDRAFFSQGIQFDGDWQVAAFGLEHSLSFGVRFHQDEIERDHFEDTYAMVNAVNTRTDTASVFTTQNTESTDAWSLYIEDKVTFDKLTLGLGVRGELMDMSYQNDAPGQANDWQDKSSRIWLPGLSGFYQLSANAGLLFGVHQGFVPSSPSSPVREGDEEFEKSVNYEFGGRYNNGNSQMEVVSFFNDYSNLVESCGQSNCGIENEIDREFSGGEVDVWGVESQFAHTYVLNKHIDVPVRLTYTYTQSEFKEELFSEFTQWGHIRPGDHLPYLPNHQAALSLGLAHNDWSVDVLIKYTSEMPEAAGVAYTAGELGNTTGNDFSLPLAGVEVPATTVVDIAARYELDQYGHIYAKVDNLFDQDNIVSRRPYGARPGKPRSVAVGYKYQF</sequence>
<dbReference type="InterPro" id="IPR012910">
    <property type="entry name" value="Plug_dom"/>
</dbReference>
<evidence type="ECO:0000256" key="5">
    <source>
        <dbReference type="ARBA" id="ARBA00022729"/>
    </source>
</evidence>
<dbReference type="EMBL" id="CP033065">
    <property type="protein sequence ID" value="AYM85987.1"/>
    <property type="molecule type" value="Genomic_DNA"/>
</dbReference>
<evidence type="ECO:0000256" key="11">
    <source>
        <dbReference type="RuleBase" id="RU003357"/>
    </source>
</evidence>
<protein>
    <submittedName>
        <fullName evidence="15">TonB-dependent receptor</fullName>
    </submittedName>
</protein>
<dbReference type="SUPFAM" id="SSF56935">
    <property type="entry name" value="Porins"/>
    <property type="match status" value="1"/>
</dbReference>
<name>A0AAD0TX67_9GAMM</name>
<evidence type="ECO:0000313" key="15">
    <source>
        <dbReference type="EMBL" id="AYM85987.1"/>
    </source>
</evidence>
<comment type="similarity">
    <text evidence="9 11">Belongs to the TonB-dependent receptor family.</text>
</comment>
<organism evidence="15 16">
    <name type="scientific">Pseudoalteromonas agarivorans</name>
    <dbReference type="NCBI Taxonomy" id="176102"/>
    <lineage>
        <taxon>Bacteria</taxon>
        <taxon>Pseudomonadati</taxon>
        <taxon>Pseudomonadota</taxon>
        <taxon>Gammaproteobacteria</taxon>
        <taxon>Alteromonadales</taxon>
        <taxon>Pseudoalteromonadaceae</taxon>
        <taxon>Pseudoalteromonas</taxon>
    </lineage>
</organism>
<reference evidence="15 16" key="1">
    <citation type="submission" date="2018-10" db="EMBL/GenBank/DDBJ databases">
        <title>Complete Genome Sequence and Transcriptomic Profiles of a Marine Bacterium, Pseudoalteromonas agarivorans Hao 2018.</title>
        <authorList>
            <person name="Hao L."/>
        </authorList>
    </citation>
    <scope>NUCLEOTIDE SEQUENCE [LARGE SCALE GENOMIC DNA]</scope>
    <source>
        <strain evidence="15 16">Hao 2018</strain>
    </source>
</reference>
<dbReference type="InterPro" id="IPR039426">
    <property type="entry name" value="TonB-dep_rcpt-like"/>
</dbReference>
<keyword evidence="7 9" id="KW-0472">Membrane</keyword>
<evidence type="ECO:0000259" key="13">
    <source>
        <dbReference type="Pfam" id="PF00593"/>
    </source>
</evidence>
<dbReference type="PANTHER" id="PTHR30442:SF0">
    <property type="entry name" value="FE(3+) DICITRATE TRANSPORT PROTEIN FECA"/>
    <property type="match status" value="1"/>
</dbReference>
<dbReference type="InterPro" id="IPR000531">
    <property type="entry name" value="Beta-barrel_TonB"/>
</dbReference>
<evidence type="ECO:0000256" key="10">
    <source>
        <dbReference type="PROSITE-ProRule" id="PRU10144"/>
    </source>
</evidence>
<dbReference type="PROSITE" id="PS51257">
    <property type="entry name" value="PROKAR_LIPOPROTEIN"/>
    <property type="match status" value="1"/>
</dbReference>
<evidence type="ECO:0000256" key="9">
    <source>
        <dbReference type="PROSITE-ProRule" id="PRU01360"/>
    </source>
</evidence>
<evidence type="ECO:0000313" key="16">
    <source>
        <dbReference type="Proteomes" id="UP000279995"/>
    </source>
</evidence>
<feature type="chain" id="PRO_5042127268" evidence="12">
    <location>
        <begin position="21"/>
        <end position="744"/>
    </location>
</feature>
<proteinExistence type="inferred from homology"/>
<evidence type="ECO:0000256" key="6">
    <source>
        <dbReference type="ARBA" id="ARBA00023077"/>
    </source>
</evidence>
<evidence type="ECO:0000256" key="1">
    <source>
        <dbReference type="ARBA" id="ARBA00004571"/>
    </source>
</evidence>
<keyword evidence="4 9" id="KW-0812">Transmembrane</keyword>
<keyword evidence="8 9" id="KW-0998">Cell outer membrane</keyword>
<dbReference type="PANTHER" id="PTHR30442">
    <property type="entry name" value="IRON III DICITRATE TRANSPORT PROTEIN FECA"/>
    <property type="match status" value="1"/>
</dbReference>
<gene>
    <name evidence="15" type="ORF">D9T18_04345</name>
</gene>
<dbReference type="Proteomes" id="UP000279995">
    <property type="component" value="Chromosome I"/>
</dbReference>
<evidence type="ECO:0000256" key="12">
    <source>
        <dbReference type="SAM" id="SignalP"/>
    </source>
</evidence>
<dbReference type="Gene3D" id="2.170.130.10">
    <property type="entry name" value="TonB-dependent receptor, plug domain"/>
    <property type="match status" value="1"/>
</dbReference>
<feature type="domain" description="TonB-dependent receptor-like beta-barrel" evidence="13">
    <location>
        <begin position="232"/>
        <end position="714"/>
    </location>
</feature>
<dbReference type="GO" id="GO:0009279">
    <property type="term" value="C:cell outer membrane"/>
    <property type="evidence" value="ECO:0007669"/>
    <property type="project" value="UniProtKB-SubCell"/>
</dbReference>
<dbReference type="InterPro" id="IPR036942">
    <property type="entry name" value="Beta-barrel_TonB_sf"/>
</dbReference>
<keyword evidence="5 12" id="KW-0732">Signal</keyword>
<dbReference type="PROSITE" id="PS52016">
    <property type="entry name" value="TONB_DEPENDENT_REC_3"/>
    <property type="match status" value="1"/>
</dbReference>
<feature type="short sequence motif" description="TonB C-terminal box" evidence="10">
    <location>
        <begin position="727"/>
        <end position="744"/>
    </location>
</feature>
<dbReference type="AlphaFoldDB" id="A0AAD0TX67"/>
<comment type="subcellular location">
    <subcellularLocation>
        <location evidence="1 9">Cell outer membrane</location>
        <topology evidence="1 9">Multi-pass membrane protein</topology>
    </subcellularLocation>
</comment>
<evidence type="ECO:0000259" key="14">
    <source>
        <dbReference type="Pfam" id="PF07715"/>
    </source>
</evidence>
<dbReference type="PROSITE" id="PS01156">
    <property type="entry name" value="TONB_DEPENDENT_REC_2"/>
    <property type="match status" value="1"/>
</dbReference>
<evidence type="ECO:0000256" key="4">
    <source>
        <dbReference type="ARBA" id="ARBA00022692"/>
    </source>
</evidence>
<evidence type="ECO:0000256" key="3">
    <source>
        <dbReference type="ARBA" id="ARBA00022452"/>
    </source>
</evidence>
<keyword evidence="6 11" id="KW-0798">TonB box</keyword>
<dbReference type="InterPro" id="IPR010917">
    <property type="entry name" value="TonB_rcpt_CS"/>
</dbReference>
<dbReference type="InterPro" id="IPR037066">
    <property type="entry name" value="Plug_dom_sf"/>
</dbReference>
<feature type="domain" description="TonB-dependent receptor plug" evidence="14">
    <location>
        <begin position="38"/>
        <end position="148"/>
    </location>
</feature>